<keyword evidence="3" id="KW-1185">Reference proteome</keyword>
<proteinExistence type="predicted"/>
<gene>
    <name evidence="2" type="ORF">DDZ13_09950</name>
</gene>
<comment type="caution">
    <text evidence="2">The sequence shown here is derived from an EMBL/GenBank/DDBJ whole genome shotgun (WGS) entry which is preliminary data.</text>
</comment>
<keyword evidence="1" id="KW-0812">Transmembrane</keyword>
<feature type="transmembrane region" description="Helical" evidence="1">
    <location>
        <begin position="38"/>
        <end position="58"/>
    </location>
</feature>
<feature type="transmembrane region" description="Helical" evidence="1">
    <location>
        <begin position="12"/>
        <end position="32"/>
    </location>
</feature>
<evidence type="ECO:0000313" key="3">
    <source>
        <dbReference type="Proteomes" id="UP000247099"/>
    </source>
</evidence>
<protein>
    <submittedName>
        <fullName evidence="2">Uncharacterized protein</fullName>
    </submittedName>
</protein>
<organism evidence="2 3">
    <name type="scientific">Coraliomargarita sinensis</name>
    <dbReference type="NCBI Taxonomy" id="2174842"/>
    <lineage>
        <taxon>Bacteria</taxon>
        <taxon>Pseudomonadati</taxon>
        <taxon>Verrucomicrobiota</taxon>
        <taxon>Opitutia</taxon>
        <taxon>Puniceicoccales</taxon>
        <taxon>Coraliomargaritaceae</taxon>
        <taxon>Coraliomargarita</taxon>
    </lineage>
</organism>
<sequence length="267" mass="30060">MSRDVTNEQIGSLWAVTVLSGFFAGIGLFFTLSALGLLQMEAAVFAVLSGFTLGAFVYRERSLTSSNQEIREKHRTEVANLEKRIQYYYDHSLVCLAYFDAGTLLIEKVSPGFLQLLRIPADFSVRGNSIVDLLRISSSKLEKIVSDAKQVGATPHVHLVVAEDAQGSQVTLEVSARYYRDAHMVEMAILVSPSVDREDLEDVDIARKDLDRFRRGMYRRETRILELKEEVNQILKDSGQEPRYRFDQNTEDTHVPMARFTDSGGGS</sequence>
<dbReference type="Proteomes" id="UP000247099">
    <property type="component" value="Unassembled WGS sequence"/>
</dbReference>
<reference evidence="2 3" key="1">
    <citation type="submission" date="2018-05" db="EMBL/GenBank/DDBJ databases">
        <title>Coraliomargarita sinensis sp. nov., isolated from a marine solar saltern.</title>
        <authorList>
            <person name="Zhou L.Y."/>
        </authorList>
    </citation>
    <scope>NUCLEOTIDE SEQUENCE [LARGE SCALE GENOMIC DNA]</scope>
    <source>
        <strain evidence="2 3">WN38</strain>
    </source>
</reference>
<evidence type="ECO:0000313" key="2">
    <source>
        <dbReference type="EMBL" id="PXA03951.1"/>
    </source>
</evidence>
<keyword evidence="1" id="KW-0472">Membrane</keyword>
<dbReference type="EMBL" id="QHJQ01000006">
    <property type="protein sequence ID" value="PXA03951.1"/>
    <property type="molecule type" value="Genomic_DNA"/>
</dbReference>
<dbReference type="InParanoid" id="A0A317ZKT4"/>
<accession>A0A317ZKT4</accession>
<evidence type="ECO:0000256" key="1">
    <source>
        <dbReference type="SAM" id="Phobius"/>
    </source>
</evidence>
<keyword evidence="1" id="KW-1133">Transmembrane helix</keyword>
<dbReference type="OrthoDB" id="199216at2"/>
<dbReference type="RefSeq" id="WP_110131304.1">
    <property type="nucleotide sequence ID" value="NZ_QHJQ01000006.1"/>
</dbReference>
<dbReference type="AlphaFoldDB" id="A0A317ZKT4"/>
<name>A0A317ZKT4_9BACT</name>